<gene>
    <name evidence="12" type="primary">6048429</name>
    <name evidence="11" type="ORF">CpipJ_CPIJ014676</name>
</gene>
<evidence type="ECO:0000256" key="9">
    <source>
        <dbReference type="PROSITE-ProRule" id="PRU00221"/>
    </source>
</evidence>
<dbReference type="GO" id="GO:0015031">
    <property type="term" value="P:protein transport"/>
    <property type="evidence" value="ECO:0007669"/>
    <property type="project" value="UniProtKB-KW"/>
</dbReference>
<evidence type="ECO:0000256" key="4">
    <source>
        <dbReference type="ARBA" id="ARBA00022574"/>
    </source>
</evidence>
<keyword evidence="6" id="KW-0256">Endoplasmic reticulum</keyword>
<keyword evidence="3" id="KW-0813">Transport</keyword>
<evidence type="ECO:0000313" key="13">
    <source>
        <dbReference type="Proteomes" id="UP000002320"/>
    </source>
</evidence>
<evidence type="ECO:0000256" key="2">
    <source>
        <dbReference type="ARBA" id="ARBA00009358"/>
    </source>
</evidence>
<keyword evidence="7" id="KW-0931">ER-Golgi transport</keyword>
<feature type="region of interest" description="Disordered" evidence="10">
    <location>
        <begin position="1"/>
        <end position="77"/>
    </location>
</feature>
<dbReference type="STRING" id="7176.B0X6S9"/>
<dbReference type="VEuPathDB" id="VectorBase:CQUJHB009476"/>
<dbReference type="PROSITE" id="PS50082">
    <property type="entry name" value="WD_REPEATS_2"/>
    <property type="match status" value="1"/>
</dbReference>
<dbReference type="Proteomes" id="UP000002320">
    <property type="component" value="Unassembled WGS sequence"/>
</dbReference>
<feature type="repeat" description="WD" evidence="9">
    <location>
        <begin position="566"/>
        <end position="601"/>
    </location>
</feature>
<evidence type="ECO:0000313" key="11">
    <source>
        <dbReference type="EMBL" id="EDS41600.1"/>
    </source>
</evidence>
<dbReference type="EnsemblMetazoa" id="CPIJ014676-RA">
    <property type="protein sequence ID" value="CPIJ014676-PA"/>
    <property type="gene ID" value="CPIJ014676"/>
</dbReference>
<dbReference type="InterPro" id="IPR040251">
    <property type="entry name" value="SEC31-like"/>
</dbReference>
<evidence type="ECO:0000256" key="1">
    <source>
        <dbReference type="ARBA" id="ARBA00004240"/>
    </source>
</evidence>
<dbReference type="eggNOG" id="KOG0307">
    <property type="taxonomic scope" value="Eukaryota"/>
</dbReference>
<sequence length="649" mass="71707">MTTPNMERKLLKKGSSSSIWFPPQKQEMILQNRPPDSLPNADGHEMDTSIESTGQKHQQPQRRITGQECKRNPSAGGRITAQGFARGIRPPVDGLPSNVGGKVWSTGGRITAQECKRNPSAGGRIACTRFCKRNPSAGGRITAQGFARGIRPPVDGLPSNVGEKVRSTGGRIAAQGCKRNPSAGGRIACTRFCKRNPSTGGRIAFQCWWNSSVHRWTDYGTRMQEESVRRWTDCLHKVLQEESVHRRTDCLPMLVEKFGPPVDGLRHKDARGIRPPVEGLRHKVLQEESVHRWTDCLPMLVEKFGTPVDGIRHKDARGIRLPVDGLPSNVGERVRRILSTGGQHGCALGRTGRTTTSPHHRCATGFAEPPVLSYYFYHHSRWIPRPYQVRVPDSPTSTHSGIDHPQTGQLASICTEVQIFRAVYDRCKCNADGSNVDNVVSNVRFSLKTVEQLLSVVRLSGILDSDHLLDAITEKTASTQLPYRGALWPEENVACNKFNSKIIQGELKSEAGGKSDECALVVWSPLDFGTTTNPNGVLVGGCEGGVIQVYSALKLLGGENALMAQQDKHNGAVRSMDYNPYQNKLLASGASESESFIWDLNITAAPMSPGRRRNRLRTFRVSRSQEAHHLCPNFYEQFAASRSRRKSCK</sequence>
<evidence type="ECO:0000313" key="12">
    <source>
        <dbReference type="EnsemblMetazoa" id="CPIJ014676-PA"/>
    </source>
</evidence>
<evidence type="ECO:0000256" key="6">
    <source>
        <dbReference type="ARBA" id="ARBA00022824"/>
    </source>
</evidence>
<dbReference type="GO" id="GO:0005198">
    <property type="term" value="F:structural molecule activity"/>
    <property type="evidence" value="ECO:0007669"/>
    <property type="project" value="TreeGrafter"/>
</dbReference>
<proteinExistence type="inferred from homology"/>
<dbReference type="Gene3D" id="2.130.10.10">
    <property type="entry name" value="YVTN repeat-like/Quinoprotein amine dehydrogenase"/>
    <property type="match status" value="1"/>
</dbReference>
<dbReference type="HOGENOM" id="CLU_422280_0_0_1"/>
<evidence type="ECO:0000256" key="3">
    <source>
        <dbReference type="ARBA" id="ARBA00022448"/>
    </source>
</evidence>
<reference evidence="12" key="2">
    <citation type="submission" date="2020-05" db="UniProtKB">
        <authorList>
            <consortium name="EnsemblMetazoa"/>
        </authorList>
    </citation>
    <scope>IDENTIFICATION</scope>
    <source>
        <strain evidence="12">JHB</strain>
    </source>
</reference>
<reference evidence="11" key="1">
    <citation type="submission" date="2007-03" db="EMBL/GenBank/DDBJ databases">
        <title>Annotation of Culex pipiens quinquefasciatus.</title>
        <authorList>
            <consortium name="The Broad Institute Genome Sequencing Platform"/>
            <person name="Atkinson P.W."/>
            <person name="Hemingway J."/>
            <person name="Christensen B.M."/>
            <person name="Higgs S."/>
            <person name="Kodira C."/>
            <person name="Hannick L."/>
            <person name="Megy K."/>
            <person name="O'Leary S."/>
            <person name="Pearson M."/>
            <person name="Haas B.J."/>
            <person name="Mauceli E."/>
            <person name="Wortman J.R."/>
            <person name="Lee N.H."/>
            <person name="Guigo R."/>
            <person name="Stanke M."/>
            <person name="Alvarado L."/>
            <person name="Amedeo P."/>
            <person name="Antoine C.H."/>
            <person name="Arensburger P."/>
            <person name="Bidwell S.L."/>
            <person name="Crawford M."/>
            <person name="Camaro F."/>
            <person name="Devon K."/>
            <person name="Engels R."/>
            <person name="Hammond M."/>
            <person name="Howarth C."/>
            <person name="Koehrsen M."/>
            <person name="Lawson D."/>
            <person name="Montgomery P."/>
            <person name="Nene V."/>
            <person name="Nusbaum C."/>
            <person name="Puiu D."/>
            <person name="Romero-Severson J."/>
            <person name="Severson D.W."/>
            <person name="Shumway M."/>
            <person name="Sisk P."/>
            <person name="Stolte C."/>
            <person name="Zeng Q."/>
            <person name="Eisenstadt E."/>
            <person name="Fraser-Liggett C."/>
            <person name="Strausberg R."/>
            <person name="Galagan J."/>
            <person name="Birren B."/>
            <person name="Collins F.H."/>
        </authorList>
    </citation>
    <scope>NUCLEOTIDE SEQUENCE [LARGE SCALE GENOMIC DNA]</scope>
    <source>
        <strain evidence="11">JHB</strain>
    </source>
</reference>
<dbReference type="InterPro" id="IPR036322">
    <property type="entry name" value="WD40_repeat_dom_sf"/>
</dbReference>
<dbReference type="eggNOG" id="KOG4350">
    <property type="taxonomic scope" value="Eukaryota"/>
</dbReference>
<name>B0X6S9_CULQU</name>
<evidence type="ECO:0000256" key="8">
    <source>
        <dbReference type="ARBA" id="ARBA00022927"/>
    </source>
</evidence>
<dbReference type="InterPro" id="IPR015943">
    <property type="entry name" value="WD40/YVTN_repeat-like_dom_sf"/>
</dbReference>
<keyword evidence="4 9" id="KW-0853">WD repeat</keyword>
<dbReference type="VEuPathDB" id="VectorBase:CPIJ014676"/>
<feature type="compositionally biased region" description="Polar residues" evidence="10">
    <location>
        <begin position="49"/>
        <end position="64"/>
    </location>
</feature>
<organism>
    <name type="scientific">Culex quinquefasciatus</name>
    <name type="common">Southern house mosquito</name>
    <name type="synonym">Culex pungens</name>
    <dbReference type="NCBI Taxonomy" id="7176"/>
    <lineage>
        <taxon>Eukaryota</taxon>
        <taxon>Metazoa</taxon>
        <taxon>Ecdysozoa</taxon>
        <taxon>Arthropoda</taxon>
        <taxon>Hexapoda</taxon>
        <taxon>Insecta</taxon>
        <taxon>Pterygota</taxon>
        <taxon>Neoptera</taxon>
        <taxon>Endopterygota</taxon>
        <taxon>Diptera</taxon>
        <taxon>Nematocera</taxon>
        <taxon>Culicoidea</taxon>
        <taxon>Culicidae</taxon>
        <taxon>Culicinae</taxon>
        <taxon>Culicini</taxon>
        <taxon>Culex</taxon>
        <taxon>Culex</taxon>
    </lineage>
</organism>
<evidence type="ECO:0000256" key="7">
    <source>
        <dbReference type="ARBA" id="ARBA00022892"/>
    </source>
</evidence>
<dbReference type="KEGG" id="cqu:CpipJ_CPIJ014676"/>
<dbReference type="InterPro" id="IPR001680">
    <property type="entry name" value="WD40_rpt"/>
</dbReference>
<keyword evidence="8" id="KW-0653">Protein transport</keyword>
<dbReference type="InParanoid" id="B0X6S9"/>
<keyword evidence="5" id="KW-0677">Repeat</keyword>
<protein>
    <submittedName>
        <fullName evidence="11">Vesicle associated protein</fullName>
    </submittedName>
</protein>
<dbReference type="PANTHER" id="PTHR13923">
    <property type="entry name" value="SEC31-RELATED PROTEIN"/>
    <property type="match status" value="1"/>
</dbReference>
<dbReference type="GO" id="GO:0090110">
    <property type="term" value="P:COPII-coated vesicle cargo loading"/>
    <property type="evidence" value="ECO:0007669"/>
    <property type="project" value="TreeGrafter"/>
</dbReference>
<dbReference type="OrthoDB" id="542917at2759"/>
<keyword evidence="13" id="KW-1185">Reference proteome</keyword>
<accession>B0X6S9</accession>
<evidence type="ECO:0000256" key="10">
    <source>
        <dbReference type="SAM" id="MobiDB-lite"/>
    </source>
</evidence>
<evidence type="ECO:0000256" key="5">
    <source>
        <dbReference type="ARBA" id="ARBA00022737"/>
    </source>
</evidence>
<dbReference type="AlphaFoldDB" id="B0X6S9"/>
<dbReference type="GO" id="GO:0007029">
    <property type="term" value="P:endoplasmic reticulum organization"/>
    <property type="evidence" value="ECO:0007669"/>
    <property type="project" value="TreeGrafter"/>
</dbReference>
<comment type="subcellular location">
    <subcellularLocation>
        <location evidence="1">Endoplasmic reticulum</location>
    </subcellularLocation>
</comment>
<dbReference type="PANTHER" id="PTHR13923:SF11">
    <property type="entry name" value="SECRETORY 31, ISOFORM D"/>
    <property type="match status" value="1"/>
</dbReference>
<dbReference type="SUPFAM" id="SSF50978">
    <property type="entry name" value="WD40 repeat-like"/>
    <property type="match status" value="1"/>
</dbReference>
<dbReference type="GO" id="GO:0070971">
    <property type="term" value="C:endoplasmic reticulum exit site"/>
    <property type="evidence" value="ECO:0007669"/>
    <property type="project" value="TreeGrafter"/>
</dbReference>
<comment type="similarity">
    <text evidence="2">Belongs to the WD repeat SEC31 family.</text>
</comment>
<dbReference type="EMBL" id="DS232422">
    <property type="protein sequence ID" value="EDS41600.1"/>
    <property type="molecule type" value="Genomic_DNA"/>
</dbReference>
<dbReference type="GO" id="GO:0030127">
    <property type="term" value="C:COPII vesicle coat"/>
    <property type="evidence" value="ECO:0007669"/>
    <property type="project" value="TreeGrafter"/>
</dbReference>